<dbReference type="GO" id="GO:0009295">
    <property type="term" value="C:nucleoid"/>
    <property type="evidence" value="ECO:0007669"/>
    <property type="project" value="TreeGrafter"/>
</dbReference>
<organism evidence="5 6">
    <name type="scientific">Selenomonas flueggei ATCC 43531</name>
    <dbReference type="NCBI Taxonomy" id="638302"/>
    <lineage>
        <taxon>Bacteria</taxon>
        <taxon>Bacillati</taxon>
        <taxon>Bacillota</taxon>
        <taxon>Negativicutes</taxon>
        <taxon>Selenomonadales</taxon>
        <taxon>Selenomonadaceae</taxon>
        <taxon>Selenomonas</taxon>
    </lineage>
</organism>
<evidence type="ECO:0000256" key="2">
    <source>
        <dbReference type="HAMAP-Rule" id="MF_00984"/>
    </source>
</evidence>
<dbReference type="SUPFAM" id="SSF50249">
    <property type="entry name" value="Nucleic acid-binding proteins"/>
    <property type="match status" value="1"/>
</dbReference>
<feature type="short sequence motif" description="Important for interaction with partner proteins" evidence="2">
    <location>
        <begin position="145"/>
        <end position="150"/>
    </location>
</feature>
<dbReference type="CDD" id="cd04496">
    <property type="entry name" value="SSB_OBF"/>
    <property type="match status" value="1"/>
</dbReference>
<dbReference type="GO" id="GO:0006281">
    <property type="term" value="P:DNA repair"/>
    <property type="evidence" value="ECO:0007669"/>
    <property type="project" value="UniProtKB-UniRule"/>
</dbReference>
<dbReference type="eggNOG" id="COG0629">
    <property type="taxonomic scope" value="Bacteria"/>
</dbReference>
<evidence type="ECO:0000256" key="3">
    <source>
        <dbReference type="PIRNR" id="PIRNR002070"/>
    </source>
</evidence>
<feature type="compositionally biased region" description="Low complexity" evidence="4">
    <location>
        <begin position="120"/>
        <end position="136"/>
    </location>
</feature>
<dbReference type="HAMAP" id="MF_00984">
    <property type="entry name" value="SSB"/>
    <property type="match status" value="1"/>
</dbReference>
<gene>
    <name evidence="5" type="ORF">HMPREF0908_0639</name>
</gene>
<sequence length="150" mass="16194">MNRVILIGRLARDPEIRYTQSGKAFCRFTVAVDRRFSRAAQQEGQQTADFIPVTCWEKLAEICGNNLTKGRRIGVEGRIQVRSYDGSDGQRKYATDVVADNVEFLDSKNAGSAPQGSYDAPASHSAAPAAGGSAAPDMMGPVIPDDDIPF</sequence>
<comment type="caution">
    <text evidence="2">Lacks conserved residue(s) required for the propagation of feature annotation.</text>
</comment>
<dbReference type="GO" id="GO:0006260">
    <property type="term" value="P:DNA replication"/>
    <property type="evidence" value="ECO:0007669"/>
    <property type="project" value="UniProtKB-UniRule"/>
</dbReference>
<keyword evidence="2" id="KW-0234">DNA repair</keyword>
<reference evidence="5 6" key="1">
    <citation type="submission" date="2009-04" db="EMBL/GenBank/DDBJ databases">
        <authorList>
            <person name="Qin X."/>
            <person name="Bachman B."/>
            <person name="Battles P."/>
            <person name="Bell A."/>
            <person name="Bess C."/>
            <person name="Bickham C."/>
            <person name="Chaboub L."/>
            <person name="Chen D."/>
            <person name="Coyle M."/>
            <person name="Deiros D.R."/>
            <person name="Dinh H."/>
            <person name="Forbes L."/>
            <person name="Fowler G."/>
            <person name="Francisco L."/>
            <person name="Fu Q."/>
            <person name="Gubbala S."/>
            <person name="Hale W."/>
            <person name="Han Y."/>
            <person name="Hemphill L."/>
            <person name="Highlander S.K."/>
            <person name="Hirani K."/>
            <person name="Hogues M."/>
            <person name="Jackson L."/>
            <person name="Jakkamsetti A."/>
            <person name="Javaid M."/>
            <person name="Jiang H."/>
            <person name="Korchina V."/>
            <person name="Kovar C."/>
            <person name="Lara F."/>
            <person name="Lee S."/>
            <person name="Mata R."/>
            <person name="Mathew T."/>
            <person name="Moen C."/>
            <person name="Morales K."/>
            <person name="Munidasa M."/>
            <person name="Nazareth L."/>
            <person name="Ngo R."/>
            <person name="Nguyen L."/>
            <person name="Okwuonu G."/>
            <person name="Ongeri F."/>
            <person name="Patil S."/>
            <person name="Petrosino J."/>
            <person name="Pham C."/>
            <person name="Pham P."/>
            <person name="Pu L.-L."/>
            <person name="Puazo M."/>
            <person name="Raj R."/>
            <person name="Reid J."/>
            <person name="Rouhana J."/>
            <person name="Saada N."/>
            <person name="Shang Y."/>
            <person name="Simmons D."/>
            <person name="Thornton R."/>
            <person name="Warren J."/>
            <person name="Weissenberger G."/>
            <person name="Zhang J."/>
            <person name="Zhang L."/>
            <person name="Zhou C."/>
            <person name="Zhu D."/>
            <person name="Muzny D."/>
            <person name="Worley K."/>
            <person name="Gibbs R."/>
        </authorList>
    </citation>
    <scope>NUCLEOTIDE SEQUENCE [LARGE SCALE GENOMIC DNA]</scope>
    <source>
        <strain evidence="5 6">ATCC 43531</strain>
    </source>
</reference>
<dbReference type="GO" id="GO:0006310">
    <property type="term" value="P:DNA recombination"/>
    <property type="evidence" value="ECO:0007669"/>
    <property type="project" value="UniProtKB-UniRule"/>
</dbReference>
<dbReference type="AlphaFoldDB" id="C4V295"/>
<dbReference type="PANTHER" id="PTHR10302">
    <property type="entry name" value="SINGLE-STRANDED DNA-BINDING PROTEIN"/>
    <property type="match status" value="1"/>
</dbReference>
<evidence type="ECO:0000256" key="1">
    <source>
        <dbReference type="ARBA" id="ARBA00023125"/>
    </source>
</evidence>
<dbReference type="EMBL" id="ACLA01000010">
    <property type="protein sequence ID" value="EEQ48909.1"/>
    <property type="molecule type" value="Genomic_DNA"/>
</dbReference>
<accession>C4V295</accession>
<name>C4V295_9FIRM</name>
<dbReference type="GO" id="GO:0003697">
    <property type="term" value="F:single-stranded DNA binding"/>
    <property type="evidence" value="ECO:0007669"/>
    <property type="project" value="UniProtKB-UniRule"/>
</dbReference>
<proteinExistence type="inferred from homology"/>
<comment type="function">
    <text evidence="2">Plays an important role in DNA replication, recombination and repair. Binds to ssDNA and to an array of partner proteins to recruit them to their sites of action during DNA metabolism.</text>
</comment>
<dbReference type="Proteomes" id="UP000005309">
    <property type="component" value="Unassembled WGS sequence"/>
</dbReference>
<dbReference type="InterPro" id="IPR011344">
    <property type="entry name" value="ssDNA-bd"/>
</dbReference>
<keyword evidence="1 2" id="KW-0238">DNA-binding</keyword>
<keyword evidence="6" id="KW-1185">Reference proteome</keyword>
<evidence type="ECO:0000256" key="4">
    <source>
        <dbReference type="SAM" id="MobiDB-lite"/>
    </source>
</evidence>
<dbReference type="PROSITE" id="PS50935">
    <property type="entry name" value="SSB"/>
    <property type="match status" value="1"/>
</dbReference>
<dbReference type="HOGENOM" id="CLU_078758_6_0_9"/>
<keyword evidence="2" id="KW-0227">DNA damage</keyword>
<dbReference type="Gene3D" id="2.40.50.140">
    <property type="entry name" value="Nucleic acid-binding proteins"/>
    <property type="match status" value="1"/>
</dbReference>
<comment type="caution">
    <text evidence="5">The sequence shown here is derived from an EMBL/GenBank/DDBJ whole genome shotgun (WGS) entry which is preliminary data.</text>
</comment>
<evidence type="ECO:0000313" key="6">
    <source>
        <dbReference type="Proteomes" id="UP000005309"/>
    </source>
</evidence>
<dbReference type="PANTHER" id="PTHR10302:SF27">
    <property type="entry name" value="SINGLE-STRANDED DNA-BINDING PROTEIN"/>
    <property type="match status" value="1"/>
</dbReference>
<dbReference type="OrthoDB" id="9809878at2"/>
<feature type="region of interest" description="Disordered" evidence="4">
    <location>
        <begin position="110"/>
        <end position="150"/>
    </location>
</feature>
<dbReference type="PIRSF" id="PIRSF002070">
    <property type="entry name" value="SSB"/>
    <property type="match status" value="1"/>
</dbReference>
<dbReference type="InterPro" id="IPR012340">
    <property type="entry name" value="NA-bd_OB-fold"/>
</dbReference>
<evidence type="ECO:0000313" key="5">
    <source>
        <dbReference type="EMBL" id="EEQ48909.1"/>
    </source>
</evidence>
<keyword evidence="2" id="KW-0235">DNA replication</keyword>
<protein>
    <recommendedName>
        <fullName evidence="2 3">Single-stranded DNA-binding protein</fullName>
        <shortName evidence="2">SSB</shortName>
    </recommendedName>
</protein>
<dbReference type="RefSeq" id="WP_006689375.1">
    <property type="nucleotide sequence ID" value="NZ_GG694006.1"/>
</dbReference>
<dbReference type="Pfam" id="PF00436">
    <property type="entry name" value="SSB"/>
    <property type="match status" value="1"/>
</dbReference>
<keyword evidence="2" id="KW-0233">DNA recombination</keyword>
<dbReference type="NCBIfam" id="TIGR00621">
    <property type="entry name" value="ssb"/>
    <property type="match status" value="1"/>
</dbReference>
<dbReference type="InterPro" id="IPR000424">
    <property type="entry name" value="Primosome_PriB/ssb"/>
</dbReference>
<comment type="subunit">
    <text evidence="2">Homotetramer.</text>
</comment>
<dbReference type="STRING" id="638302.HMPREF0908_0639"/>